<accession>J3KKQ6</accession>
<dbReference type="GeneID" id="24164342"/>
<reference evidence="2" key="2">
    <citation type="journal article" date="2010" name="Genome Res.">
        <title>Population genomic sequencing of Coccidioides fungi reveals recent hybridization and transposon control.</title>
        <authorList>
            <person name="Neafsey D.E."/>
            <person name="Barker B.M."/>
            <person name="Sharpton T.J."/>
            <person name="Stajich J.E."/>
            <person name="Park D.J."/>
            <person name="Whiston E."/>
            <person name="Hung C.-Y."/>
            <person name="McMahan C."/>
            <person name="White J."/>
            <person name="Sykes S."/>
            <person name="Heiman D."/>
            <person name="Young S."/>
            <person name="Zeng Q."/>
            <person name="Abouelleil A."/>
            <person name="Aftuck L."/>
            <person name="Bessette D."/>
            <person name="Brown A."/>
            <person name="FitzGerald M."/>
            <person name="Lui A."/>
            <person name="Macdonald J.P."/>
            <person name="Priest M."/>
            <person name="Orbach M.J."/>
            <person name="Galgiani J.N."/>
            <person name="Kirkland T.N."/>
            <person name="Cole G.T."/>
            <person name="Birren B.W."/>
            <person name="Henn M.R."/>
            <person name="Taylor J.W."/>
            <person name="Rounsley S.D."/>
        </authorList>
    </citation>
    <scope>GENOME REANNOTATION</scope>
    <source>
        <strain evidence="2">RS</strain>
    </source>
</reference>
<name>J3KKQ6_COCIM</name>
<protein>
    <submittedName>
        <fullName evidence="1">Uncharacterized protein</fullName>
    </submittedName>
</protein>
<proteinExistence type="predicted"/>
<reference evidence="2" key="1">
    <citation type="journal article" date="2009" name="Genome Res.">
        <title>Comparative genomic analyses of the human fungal pathogens Coccidioides and their relatives.</title>
        <authorList>
            <person name="Sharpton T.J."/>
            <person name="Stajich J.E."/>
            <person name="Rounsley S.D."/>
            <person name="Gardner M.J."/>
            <person name="Wortman J.R."/>
            <person name="Jordar V.S."/>
            <person name="Maiti R."/>
            <person name="Kodira C.D."/>
            <person name="Neafsey D.E."/>
            <person name="Zeng Q."/>
            <person name="Hung C.-Y."/>
            <person name="McMahan C."/>
            <person name="Muszewska A."/>
            <person name="Grynberg M."/>
            <person name="Mandel M.A."/>
            <person name="Kellner E.M."/>
            <person name="Barker B.M."/>
            <person name="Galgiani J.N."/>
            <person name="Orbach M.J."/>
            <person name="Kirkland T.N."/>
            <person name="Cole G.T."/>
            <person name="Henn M.R."/>
            <person name="Birren B.W."/>
            <person name="Taylor J.W."/>
        </authorList>
    </citation>
    <scope>NUCLEOTIDE SEQUENCE [LARGE SCALE GENOMIC DNA]</scope>
    <source>
        <strain evidence="2">RS</strain>
    </source>
</reference>
<dbReference type="AlphaFoldDB" id="J3KKQ6"/>
<organism evidence="1 2">
    <name type="scientific">Coccidioides immitis (strain RS)</name>
    <name type="common">Valley fever fungus</name>
    <dbReference type="NCBI Taxonomy" id="246410"/>
    <lineage>
        <taxon>Eukaryota</taxon>
        <taxon>Fungi</taxon>
        <taxon>Dikarya</taxon>
        <taxon>Ascomycota</taxon>
        <taxon>Pezizomycotina</taxon>
        <taxon>Eurotiomycetes</taxon>
        <taxon>Eurotiomycetidae</taxon>
        <taxon>Onygenales</taxon>
        <taxon>Onygenaceae</taxon>
        <taxon>Coccidioides</taxon>
    </lineage>
</organism>
<keyword evidence="2" id="KW-1185">Reference proteome</keyword>
<evidence type="ECO:0000313" key="1">
    <source>
        <dbReference type="EMBL" id="EAS36775.3"/>
    </source>
</evidence>
<dbReference type="Proteomes" id="UP000001261">
    <property type="component" value="Unassembled WGS sequence"/>
</dbReference>
<dbReference type="KEGG" id="cim:CIMG_12715"/>
<gene>
    <name evidence="1" type="ORF">CIMG_12715</name>
</gene>
<evidence type="ECO:0000313" key="2">
    <source>
        <dbReference type="Proteomes" id="UP000001261"/>
    </source>
</evidence>
<dbReference type="EMBL" id="GG704911">
    <property type="protein sequence ID" value="EAS36775.3"/>
    <property type="molecule type" value="Genomic_DNA"/>
</dbReference>
<sequence>MIKDQEIKKSESEPAIAEDTTESYAIMLQSENKKMFLQKLPKKLQNKIIDKAKLNFLDNILPTDFRKVIQMTINLINQYKENKKIFKQDEIKQKEIKKLVKALKKTASSTKTKESELKSKAKSSEDTNIEAVIEKMFNKFTNLALIMRVQSNKVQENPHQYYILQRKEPSKPILNYPTNVTTNFAMVQENT</sequence>
<dbReference type="VEuPathDB" id="FungiDB:CIMG_12715"/>
<dbReference type="InParanoid" id="J3KKQ6"/>
<dbReference type="RefSeq" id="XP_001248358.2">
    <property type="nucleotide sequence ID" value="XM_001248357.2"/>
</dbReference>